<dbReference type="AlphaFoldDB" id="A0A9P7B9T9"/>
<comment type="caution">
    <text evidence="3">The sequence shown here is derived from an EMBL/GenBank/DDBJ whole genome shotgun (WGS) entry which is preliminary data.</text>
</comment>
<dbReference type="Proteomes" id="UP000777482">
    <property type="component" value="Unassembled WGS sequence"/>
</dbReference>
<evidence type="ECO:0000313" key="3">
    <source>
        <dbReference type="EMBL" id="KAG0666069.1"/>
    </source>
</evidence>
<feature type="region of interest" description="Disordered" evidence="1">
    <location>
        <begin position="550"/>
        <end position="573"/>
    </location>
</feature>
<feature type="compositionally biased region" description="Basic and acidic residues" evidence="1">
    <location>
        <begin position="815"/>
        <end position="826"/>
    </location>
</feature>
<feature type="compositionally biased region" description="Low complexity" evidence="1">
    <location>
        <begin position="492"/>
        <end position="513"/>
    </location>
</feature>
<dbReference type="OrthoDB" id="2529491at2759"/>
<feature type="compositionally biased region" description="Polar residues" evidence="1">
    <location>
        <begin position="428"/>
        <end position="440"/>
    </location>
</feature>
<feature type="compositionally biased region" description="Basic and acidic residues" evidence="1">
    <location>
        <begin position="271"/>
        <end position="283"/>
    </location>
</feature>
<accession>A0A9P7B9T9</accession>
<sequence>MTSSRSALKLSPSLAAPYSTLLSTVQLVRYVKLRGTSVALPELPGWLPWSLGLVREVPAGFLLGASSSRPFGHLAHSAFAPCSTAVVKTQHTHVSAQPATVAADPPLFGISSDRDSASRTRSVSTFRFRPHQDRLVTLNCSQLVETRSNHPCARSESDSGPLLSRPREIHRHEFLRARMHASDAPSCAAHHIRRRPAAILRDAFEWRKTAKVAYSEARAGAADAGMGGSENARRPATRRPREQHRLAEAYDKDLEYALEQRLAETIPSPPRYREGAGVDPDRRSSKRRRPLKGSEPNWNPAQPVRHYSTDSSFVLNDDGLRARPPKLAKRGAETQRTAIVSEWSTLEPDCSAPRIGYTPSHALYIAMICQGRKEMSPAYPPPVETERLLFERAVPESAANISVTSSAVAASISTAPRRSPTSTRTVRLASSSGLRTSTRPRVQPAVTPLAKAVETAGLTPQQAEQAQRAALQSYVDSAFSAAASKLDNPAGTTTSSPTSSSSSANPSPSSSSSSHHRNLARIIAPAVIVPVVVIAALIILACCLWRRRKRKSSGAPTPGRTTPSGLGPISNPRPLMATAIGPDGSMVSRPGTGFEGSEELLASGAGGAGGTAAAMGRARGGESSDSVATTPSAIGVAFSEPRTPWGRRSLVDVFAGGVRSANGSPAHSSPGHQRVLSTSSSFAGRQPSLKSSSSVPSELRGVGGYNIFGYQPGQPRPVVAPVTGRFDQPSPASIVPVPESAQRHSSEEGSISGYSGEDASVSGSAGSYTARLAPPLGIVGYPHVPQAQQSRTTQRTSDGEQGYWTAEAGLSSTDGGHDPEEAERLSDASPLEEAVNFGSSTSGGSGSGSIGGRSGSISAHRSSEEGQRGSRTSTPRLGAGHGSIGNRRNDGSGSWWNA</sequence>
<keyword evidence="4" id="KW-1185">Reference proteome</keyword>
<feature type="region of interest" description="Disordered" evidence="1">
    <location>
        <begin position="485"/>
        <end position="515"/>
    </location>
</feature>
<gene>
    <name evidence="3" type="ORF">C6P46_005420</name>
</gene>
<dbReference type="EMBL" id="PUHQ01000006">
    <property type="protein sequence ID" value="KAG0666069.1"/>
    <property type="molecule type" value="Genomic_DNA"/>
</dbReference>
<feature type="compositionally biased region" description="Low complexity" evidence="1">
    <location>
        <begin position="748"/>
        <end position="757"/>
    </location>
</feature>
<feature type="compositionally biased region" description="Gly residues" evidence="1">
    <location>
        <begin position="841"/>
        <end position="854"/>
    </location>
</feature>
<feature type="transmembrane region" description="Helical" evidence="2">
    <location>
        <begin position="522"/>
        <end position="545"/>
    </location>
</feature>
<organism evidence="3 4">
    <name type="scientific">Rhodotorula mucilaginosa</name>
    <name type="common">Yeast</name>
    <name type="synonym">Rhodotorula rubra</name>
    <dbReference type="NCBI Taxonomy" id="5537"/>
    <lineage>
        <taxon>Eukaryota</taxon>
        <taxon>Fungi</taxon>
        <taxon>Dikarya</taxon>
        <taxon>Basidiomycota</taxon>
        <taxon>Pucciniomycotina</taxon>
        <taxon>Microbotryomycetes</taxon>
        <taxon>Sporidiobolales</taxon>
        <taxon>Sporidiobolaceae</taxon>
        <taxon>Rhodotorula</taxon>
    </lineage>
</organism>
<feature type="region of interest" description="Disordered" evidence="1">
    <location>
        <begin position="407"/>
        <end position="444"/>
    </location>
</feature>
<feature type="compositionally biased region" description="Low complexity" evidence="1">
    <location>
        <begin position="407"/>
        <end position="427"/>
    </location>
</feature>
<feature type="region of interest" description="Disordered" evidence="1">
    <location>
        <begin position="779"/>
        <end position="898"/>
    </location>
</feature>
<feature type="region of interest" description="Disordered" evidence="1">
    <location>
        <begin position="661"/>
        <end position="697"/>
    </location>
</feature>
<feature type="region of interest" description="Disordered" evidence="1">
    <location>
        <begin position="218"/>
        <end position="243"/>
    </location>
</feature>
<keyword evidence="2" id="KW-0472">Membrane</keyword>
<evidence type="ECO:0000256" key="1">
    <source>
        <dbReference type="SAM" id="MobiDB-lite"/>
    </source>
</evidence>
<feature type="region of interest" description="Disordered" evidence="1">
    <location>
        <begin position="718"/>
        <end position="767"/>
    </location>
</feature>
<feature type="compositionally biased region" description="Low complexity" evidence="1">
    <location>
        <begin position="688"/>
        <end position="697"/>
    </location>
</feature>
<name>A0A9P7B9T9_RHOMI</name>
<protein>
    <submittedName>
        <fullName evidence="3">Uncharacterized protein</fullName>
    </submittedName>
</protein>
<feature type="compositionally biased region" description="Polar residues" evidence="1">
    <location>
        <begin position="661"/>
        <end position="683"/>
    </location>
</feature>
<proteinExistence type="predicted"/>
<evidence type="ECO:0000313" key="4">
    <source>
        <dbReference type="Proteomes" id="UP000777482"/>
    </source>
</evidence>
<keyword evidence="2" id="KW-1133">Transmembrane helix</keyword>
<evidence type="ECO:0000256" key="2">
    <source>
        <dbReference type="SAM" id="Phobius"/>
    </source>
</evidence>
<reference evidence="3 4" key="1">
    <citation type="submission" date="2020-11" db="EMBL/GenBank/DDBJ databases">
        <title>Kefir isolates.</title>
        <authorList>
            <person name="Marcisauskas S."/>
            <person name="Kim Y."/>
            <person name="Blasche S."/>
        </authorList>
    </citation>
    <scope>NUCLEOTIDE SEQUENCE [LARGE SCALE GENOMIC DNA]</scope>
    <source>
        <strain evidence="3 4">KR</strain>
    </source>
</reference>
<keyword evidence="2" id="KW-0812">Transmembrane</keyword>
<feature type="region of interest" description="Disordered" evidence="1">
    <location>
        <begin position="262"/>
        <end position="333"/>
    </location>
</feature>